<dbReference type="InterPro" id="IPR023943">
    <property type="entry name" value="Enolase-ppase_E1"/>
</dbReference>
<dbReference type="InterPro" id="IPR027511">
    <property type="entry name" value="ENOPH1_eukaryotes"/>
</dbReference>
<keyword evidence="5 8" id="KW-0460">Magnesium</keyword>
<comment type="pathway">
    <text evidence="8">Amino-acid biosynthesis; L-methionine biosynthesis via salvage pathway; L-methionine from S-methyl-5-thio-alpha-D-ribose 1-phosphate: step 4/6.</text>
</comment>
<dbReference type="SFLD" id="SFLDG01133">
    <property type="entry name" value="C1.5.4:_Enolase-phosphatase_Li"/>
    <property type="match status" value="1"/>
</dbReference>
<proteinExistence type="inferred from homology"/>
<dbReference type="OrthoDB" id="272500at2759"/>
<keyword evidence="1 8" id="KW-0963">Cytoplasm</keyword>
<comment type="pathway">
    <text evidence="8">Amino-acid biosynthesis; L-methionine biosynthesis via salvage pathway; L-methionine from S-methyl-5-thio-alpha-D-ribose 1-phosphate: step 3/6.</text>
</comment>
<reference evidence="9 10" key="1">
    <citation type="submission" date="2015-08" db="EMBL/GenBank/DDBJ databases">
        <title>Ancestral chromatin configuration constrains chromatin evolution on differentiating sex chromosomes in Drosophila.</title>
        <authorList>
            <person name="Zhou Q."/>
            <person name="Bachtrog D."/>
        </authorList>
    </citation>
    <scope>NUCLEOTIDE SEQUENCE [LARGE SCALE GENOMIC DNA]</scope>
    <source>
        <tissue evidence="9">Whole larvae</tissue>
    </source>
</reference>
<evidence type="ECO:0000313" key="10">
    <source>
        <dbReference type="Proteomes" id="UP000494163"/>
    </source>
</evidence>
<dbReference type="SUPFAM" id="SSF56784">
    <property type="entry name" value="HAD-like"/>
    <property type="match status" value="1"/>
</dbReference>
<evidence type="ECO:0000256" key="7">
    <source>
        <dbReference type="ARBA" id="ARBA00023242"/>
    </source>
</evidence>
<gene>
    <name evidence="9" type="ORF">Dbus_chr3Rg1390</name>
</gene>
<dbReference type="Gene3D" id="3.40.50.1000">
    <property type="entry name" value="HAD superfamily/HAD-like"/>
    <property type="match status" value="1"/>
</dbReference>
<dbReference type="Pfam" id="PF00702">
    <property type="entry name" value="Hydrolase"/>
    <property type="match status" value="1"/>
</dbReference>
<dbReference type="HAMAP" id="MF_03117">
    <property type="entry name" value="Salvage_MtnC_euk"/>
    <property type="match status" value="1"/>
</dbReference>
<dbReference type="InterPro" id="IPR036412">
    <property type="entry name" value="HAD-like_sf"/>
</dbReference>
<keyword evidence="10" id="KW-1185">Reference proteome</keyword>
<dbReference type="GO" id="GO:0005634">
    <property type="term" value="C:nucleus"/>
    <property type="evidence" value="ECO:0007669"/>
    <property type="project" value="UniProtKB-SubCell"/>
</dbReference>
<dbReference type="SMR" id="A0A0M4EMG3"/>
<evidence type="ECO:0000256" key="3">
    <source>
        <dbReference type="ARBA" id="ARBA00022723"/>
    </source>
</evidence>
<dbReference type="CDD" id="cd01629">
    <property type="entry name" value="HAD_EP"/>
    <property type="match status" value="1"/>
</dbReference>
<dbReference type="SFLD" id="SFLDS00003">
    <property type="entry name" value="Haloacid_Dehalogenase"/>
    <property type="match status" value="1"/>
</dbReference>
<evidence type="ECO:0000256" key="8">
    <source>
        <dbReference type="HAMAP-Rule" id="MF_03117"/>
    </source>
</evidence>
<organism evidence="9 10">
    <name type="scientific">Drosophila busckii</name>
    <name type="common">Fruit fly</name>
    <dbReference type="NCBI Taxonomy" id="30019"/>
    <lineage>
        <taxon>Eukaryota</taxon>
        <taxon>Metazoa</taxon>
        <taxon>Ecdysozoa</taxon>
        <taxon>Arthropoda</taxon>
        <taxon>Hexapoda</taxon>
        <taxon>Insecta</taxon>
        <taxon>Pterygota</taxon>
        <taxon>Neoptera</taxon>
        <taxon>Endopterygota</taxon>
        <taxon>Diptera</taxon>
        <taxon>Brachycera</taxon>
        <taxon>Muscomorpha</taxon>
        <taxon>Ephydroidea</taxon>
        <taxon>Drosophilidae</taxon>
        <taxon>Drosophila</taxon>
    </lineage>
</organism>
<dbReference type="NCBIfam" id="TIGR01691">
    <property type="entry name" value="enolase-ppase"/>
    <property type="match status" value="1"/>
</dbReference>
<dbReference type="SFLD" id="SFLDG01129">
    <property type="entry name" value="C1.5:_HAD__Beta-PGM__Phosphata"/>
    <property type="match status" value="1"/>
</dbReference>
<name>A0A0M4EMG3_DROBS</name>
<evidence type="ECO:0000256" key="4">
    <source>
        <dbReference type="ARBA" id="ARBA00022801"/>
    </source>
</evidence>
<evidence type="ECO:0000256" key="6">
    <source>
        <dbReference type="ARBA" id="ARBA00023167"/>
    </source>
</evidence>
<comment type="cofactor">
    <cofactor evidence="8">
        <name>Mg(2+)</name>
        <dbReference type="ChEBI" id="CHEBI:18420"/>
    </cofactor>
    <text evidence="8">Binds 1 Mg(2+) ion per subunit.</text>
</comment>
<evidence type="ECO:0000256" key="1">
    <source>
        <dbReference type="ARBA" id="ARBA00022490"/>
    </source>
</evidence>
<dbReference type="GO" id="GO:0019509">
    <property type="term" value="P:L-methionine salvage from methylthioadenosine"/>
    <property type="evidence" value="ECO:0007669"/>
    <property type="project" value="UniProtKB-UniRule"/>
</dbReference>
<dbReference type="HAMAP" id="MF_01681">
    <property type="entry name" value="Salvage_MtnC"/>
    <property type="match status" value="1"/>
</dbReference>
<dbReference type="EC" id="3.1.3.77" evidence="8"/>
<dbReference type="InterPro" id="IPR006439">
    <property type="entry name" value="HAD-SF_hydro_IA"/>
</dbReference>
<dbReference type="EMBL" id="CP012526">
    <property type="protein sequence ID" value="ALC46640.1"/>
    <property type="molecule type" value="Genomic_DNA"/>
</dbReference>
<feature type="binding site" evidence="8">
    <location>
        <position position="208"/>
    </location>
    <ligand>
        <name>substrate</name>
    </ligand>
</feature>
<comment type="function">
    <text evidence="8">Bifunctional enzyme that catalyzes the enolization of 2,3-diketo-5-methylthiopentyl-1-phosphate (DK-MTP-1-P) into the intermediate 2-hydroxy-3-keto-5-methylthiopentenyl-1-phosphate (HK-MTPenyl-1-P), which is then dephosphorylated to form the acireductone 1,2-dihydroxy-3-keto-5-methylthiopentene (DHK-MTPene).</text>
</comment>
<keyword evidence="3 8" id="KW-0479">Metal-binding</keyword>
<dbReference type="FunFam" id="3.40.50.1000:FF:000079">
    <property type="entry name" value="Enolase-phosphatase E1"/>
    <property type="match status" value="1"/>
</dbReference>
<evidence type="ECO:0000313" key="9">
    <source>
        <dbReference type="EMBL" id="ALC46640.1"/>
    </source>
</evidence>
<keyword evidence="7 8" id="KW-0539">Nucleus</keyword>
<feature type="binding site" evidence="8">
    <location>
        <position position="46"/>
    </location>
    <ligand>
        <name>Mg(2+)</name>
        <dbReference type="ChEBI" id="CHEBI:18420"/>
    </ligand>
</feature>
<comment type="subunit">
    <text evidence="8">Monomer.</text>
</comment>
<evidence type="ECO:0000256" key="2">
    <source>
        <dbReference type="ARBA" id="ARBA00022605"/>
    </source>
</evidence>
<dbReference type="Proteomes" id="UP000494163">
    <property type="component" value="Chromosome 3R"/>
</dbReference>
<comment type="catalytic activity">
    <reaction evidence="8">
        <text>5-methylsulfanyl-2,3-dioxopentyl phosphate + H2O = 1,2-dihydroxy-5-(methylsulfanyl)pent-1-en-3-one + phosphate</text>
        <dbReference type="Rhea" id="RHEA:21700"/>
        <dbReference type="ChEBI" id="CHEBI:15377"/>
        <dbReference type="ChEBI" id="CHEBI:43474"/>
        <dbReference type="ChEBI" id="CHEBI:49252"/>
        <dbReference type="ChEBI" id="CHEBI:58828"/>
        <dbReference type="EC" id="3.1.3.77"/>
    </reaction>
</comment>
<keyword evidence="2 8" id="KW-0028">Amino-acid biosynthesis</keyword>
<dbReference type="GO" id="GO:0043874">
    <property type="term" value="F:acireductone synthase activity"/>
    <property type="evidence" value="ECO:0007669"/>
    <property type="project" value="UniProtKB-EC"/>
</dbReference>
<feature type="binding site" evidence="8">
    <location>
        <position position="48"/>
    </location>
    <ligand>
        <name>Mg(2+)</name>
        <dbReference type="ChEBI" id="CHEBI:18420"/>
    </ligand>
</feature>
<dbReference type="AlphaFoldDB" id="A0A0M4EMG3"/>
<evidence type="ECO:0000256" key="5">
    <source>
        <dbReference type="ARBA" id="ARBA00022842"/>
    </source>
</evidence>
<dbReference type="OMA" id="LQGMVWE"/>
<dbReference type="GO" id="GO:0000287">
    <property type="term" value="F:magnesium ion binding"/>
    <property type="evidence" value="ECO:0007669"/>
    <property type="project" value="UniProtKB-UniRule"/>
</dbReference>
<dbReference type="PANTHER" id="PTHR20371">
    <property type="entry name" value="ENOLASE-PHOSPHATASE E1"/>
    <property type="match status" value="1"/>
</dbReference>
<keyword evidence="4 8" id="KW-0378">Hydrolase</keyword>
<accession>A0A0M4EMG3</accession>
<protein>
    <recommendedName>
        <fullName evidence="8">Enolase-phosphatase E1</fullName>
        <ecNumber evidence="8">3.1.3.77</ecNumber>
    </recommendedName>
    <alternativeName>
        <fullName evidence="8">2,3-diketo-5-methylthio-1-phosphopentane phosphatase</fullName>
    </alternativeName>
</protein>
<comment type="similarity">
    <text evidence="8">Belongs to the HAD-like hydrolase superfamily. MasA/MtnC family.</text>
</comment>
<sequence>MRCSMITVVVAAAAVAAGIDLLTFHFVLFKSTMTAAQPSLNVVLVDIEGTTTSISFVHDVLFPYAKENVQQYLQETWNSDATKDIVQDLQQTPQFAEWRSTLNSSMDTIDEPLITDFVRYLIDKDLKVTPLKTLQGLIWARGYAAGQLKGHVYEDVPAAFEAWRNAGLRVAVYSSGSVAAQKLIFHHSIAGDLLRHISAHFDTHVGHKQQTESYTKIAEALQVPPEKVIFLTDVAGEADAARAAGMQTRILQRPGNAALSEDQKSTYQLIEDFTSLQTLQLS</sequence>
<dbReference type="PANTHER" id="PTHR20371:SF1">
    <property type="entry name" value="ENOLASE-PHOSPHATASE E1"/>
    <property type="match status" value="1"/>
</dbReference>
<dbReference type="Gene3D" id="1.10.720.60">
    <property type="match status" value="1"/>
</dbReference>
<dbReference type="STRING" id="30019.A0A0M4EMG3"/>
<keyword evidence="6 8" id="KW-0486">Methionine biosynthesis</keyword>
<comment type="subcellular location">
    <subcellularLocation>
        <location evidence="8">Cytoplasm</location>
    </subcellularLocation>
    <subcellularLocation>
        <location evidence="8">Nucleus</location>
    </subcellularLocation>
</comment>
<feature type="binding site" evidence="8">
    <location>
        <begin position="174"/>
        <end position="175"/>
    </location>
    <ligand>
        <name>substrate</name>
    </ligand>
</feature>
<dbReference type="GO" id="GO:0005737">
    <property type="term" value="C:cytoplasm"/>
    <property type="evidence" value="ECO:0007669"/>
    <property type="project" value="UniProtKB-SubCell"/>
</dbReference>
<dbReference type="InterPro" id="IPR023214">
    <property type="entry name" value="HAD_sf"/>
</dbReference>
<feature type="binding site" evidence="8">
    <location>
        <position position="233"/>
    </location>
    <ligand>
        <name>Mg(2+)</name>
        <dbReference type="ChEBI" id="CHEBI:18420"/>
    </ligand>
</feature>
<dbReference type="SFLD" id="SFLDF00044">
    <property type="entry name" value="enolase-phosphatase"/>
    <property type="match status" value="1"/>
</dbReference>
<dbReference type="NCBIfam" id="TIGR01549">
    <property type="entry name" value="HAD-SF-IA-v1"/>
    <property type="match status" value="1"/>
</dbReference>
<dbReference type="UniPathway" id="UPA00904">
    <property type="reaction ID" value="UER00876"/>
</dbReference>